<dbReference type="EMBL" id="QKWW01000085">
    <property type="protein sequence ID" value="PZT52863.1"/>
    <property type="molecule type" value="Genomic_DNA"/>
</dbReference>
<protein>
    <recommendedName>
        <fullName evidence="3">HlyD family secretion protein</fullName>
    </recommendedName>
</protein>
<evidence type="ECO:0000313" key="2">
    <source>
        <dbReference type="Proteomes" id="UP000249204"/>
    </source>
</evidence>
<accession>A0A2W6Q6P1</accession>
<dbReference type="RefSeq" id="WP_111272901.1">
    <property type="nucleotide sequence ID" value="NZ_QKWW01000085.1"/>
</dbReference>
<gene>
    <name evidence="1" type="ORF">DN757_25055</name>
</gene>
<reference evidence="1 2" key="1">
    <citation type="submission" date="2018-06" db="EMBL/GenBank/DDBJ databases">
        <title>Isolation of heavy metals resistant Paenibacillus silvae NC2 from Gold-Copper mine in ZiJin, China.</title>
        <authorList>
            <person name="Xu J."/>
            <person name="Mazhar H.S."/>
            <person name="Rensing C."/>
        </authorList>
    </citation>
    <scope>NUCLEOTIDE SEQUENCE [LARGE SCALE GENOMIC DNA]</scope>
    <source>
        <strain evidence="1 2">NC2</strain>
    </source>
</reference>
<sequence length="140" mass="15519">MKFKWGIYMVIAVIIILAGGLLVAAGTDAVSNAENTKQAILNTEPETEAFYVDLYIPESQIKQFRTQQKINVHFPYLEEPLVKQGVITSVSASPQFANLRMTRDKGQSDLSMFLIRVSIPSSKELLPGMTAEVRVDEITG</sequence>
<organism evidence="1 2">
    <name type="scientific">Paenibacillus silvae</name>
    <dbReference type="NCBI Taxonomy" id="1325358"/>
    <lineage>
        <taxon>Bacteria</taxon>
        <taxon>Bacillati</taxon>
        <taxon>Bacillota</taxon>
        <taxon>Bacilli</taxon>
        <taxon>Bacillales</taxon>
        <taxon>Paenibacillaceae</taxon>
        <taxon>Paenibacillus</taxon>
    </lineage>
</organism>
<comment type="caution">
    <text evidence="1">The sequence shown here is derived from an EMBL/GenBank/DDBJ whole genome shotgun (WGS) entry which is preliminary data.</text>
</comment>
<name>A0A2W6Q6P1_9BACL</name>
<dbReference type="Proteomes" id="UP000249204">
    <property type="component" value="Unassembled WGS sequence"/>
</dbReference>
<proteinExistence type="predicted"/>
<evidence type="ECO:0000313" key="1">
    <source>
        <dbReference type="EMBL" id="PZT52863.1"/>
    </source>
</evidence>
<dbReference type="Gene3D" id="2.40.30.170">
    <property type="match status" value="1"/>
</dbReference>
<evidence type="ECO:0008006" key="3">
    <source>
        <dbReference type="Google" id="ProtNLM"/>
    </source>
</evidence>
<dbReference type="AlphaFoldDB" id="A0A2W6Q6P1"/>